<keyword evidence="5" id="KW-0010">Activator</keyword>
<feature type="region of interest" description="Disordered" evidence="8">
    <location>
        <begin position="723"/>
        <end position="880"/>
    </location>
</feature>
<evidence type="ECO:0000256" key="4">
    <source>
        <dbReference type="ARBA" id="ARBA00023015"/>
    </source>
</evidence>
<feature type="compositionally biased region" description="Polar residues" evidence="8">
    <location>
        <begin position="1626"/>
        <end position="1635"/>
    </location>
</feature>
<feature type="region of interest" description="Disordered" evidence="8">
    <location>
        <begin position="1"/>
        <end position="30"/>
    </location>
</feature>
<dbReference type="Proteomes" id="UP000198287">
    <property type="component" value="Unassembled WGS sequence"/>
</dbReference>
<evidence type="ECO:0000259" key="9">
    <source>
        <dbReference type="SMART" id="SM01281"/>
    </source>
</evidence>
<feature type="region of interest" description="Disordered" evidence="8">
    <location>
        <begin position="1553"/>
        <end position="1642"/>
    </location>
</feature>
<proteinExistence type="inferred from homology"/>
<dbReference type="Pfam" id="PF09497">
    <property type="entry name" value="Med12"/>
    <property type="match status" value="1"/>
</dbReference>
<name>A0A226EQQ4_FOLCA</name>
<dbReference type="SMART" id="SM01281">
    <property type="entry name" value="Med12"/>
    <property type="match status" value="1"/>
</dbReference>
<feature type="compositionally biased region" description="Low complexity" evidence="8">
    <location>
        <begin position="2091"/>
        <end position="2118"/>
    </location>
</feature>
<sequence>MMASTMIFSHEKRPLKRPKLGPPDVYPQDPRQREDELTAVNVKQGFSHIPQLSDEFGTAKNCNISTAKLGAFMNGALSKRTEANTFPDTGKRRLQVNTKDHFWHVTHTPRHKTVLEAWMRDLAGGKPLSAIAKKVPIFNKREEIFLTLAEHHVPMIRAGWFLKMTASYNSAISEAKTKKRQMPDPSQEWTISLARCCKDILLRVSDWYNGGTGAISLLNSTSSSTSSSTTGGPPSVGSLASPLSNSINGPNPTSGSNASSSTPIQGLSDDGSVSLKQWLYCMDLAKYMYEEGLLDRYEWLIWVIDMCDKTKSVDDAGWKALLPVMLSFLPDIAQSELLARRLATLSARKLSSIFTDADFIPPPGSSLDQLGPPSGLIERLKCPTHRPTVLGLCSAIQVVLMECPSAMVFNGNPMAPQSESGRNSVPGGSPLDILPLQPSIFPMPNRANNSLIRAQLNDAEDSVVLRSRAVEAKWSCDEWQQSSAGSILQKVLATLEPLDKHNFDKIDSSNSLDTLYSQIFTCPPVKEDPVEADAPIILLLCKWAVGSQRTGEHRALVVGRLLEHRQADVLSSSGGGSGGGSEIESNPASDTNNLGMNIKSESPSDTNGERGDGSMMDVDNADGSNSNSNSSNIKIVNGLSNSGKGGEDQNEDGFPNGLPIFHNLLLGFLDTDAPILDESVRHSKRMFASLVNLFSSLIRHDVFSHDAYLCTLIARGDLSNFPPPSGPSGSSGGLAPPSSVQPIPSVATPGPLSQQGGPATPASVSSGPSTTPHHDTDGPLFPPLPRMTEIPRQSDFDDPNIDDDLDRILQHITQDQMERDQVDSPKDDSGTSATGAFGSITPNAHGGGGSGGGGGGQAPLSNSTNSSDQVNSKVGQSEGRHRQYVTNFQLPQDDNYAHEANQRHILLYGVGRAREESKHAVKKVSRELNKLFSKKFCHDVNDGSRVKKHSKNEVNLEGLTGKYCALPYYDQHAVTCSFGGTVVEMFTTFVSGRNSYLPTVEHIGYLADLMELGLNYIGLLEMCVGILRELAAVEVLLSQRASSLGGVYTTNMQLQLVAVLRRYHSCLLLDGEMTMMAWESLVGLLRRINSTHECSSAERCVLAYITELQSCCGFLRAKSVTEYLSPVAAKLRQSLCNDIRPADPSSHNWNQSFMTECLEFPKKKVEASILRQLSDVTSSSCRYSFVCNAVLAICNEADADRLNDLSSLCAEMTAACPALAAEWLGVLQTLCSPSSSRHSPLYADILSAVDVKHLSIHSSLATLTSLLVARQCFSLEDFVKQAVFSLLKAWNEGRGPGYDPDTEAGARLTCQLLLSLFKTQEGGNISNSSSSSFSNILKLSCDRRLLSATHKTITLGAVCAALKAMLLLADAAGTGDRRGRPGHGELSISHILGTSDAPSADRNDIIRGEPRTLTSFGYSALQQMCSEPWVRVRCLQQMSELWNAETLLDPMVSPKQAQRLLHLICYPEVPLQEDGLDPRTHIPRLMENLDQWNLREALLTLTLQNKQLTNNSYNGGNSVEHGNWLDIVARAALDVFNLGGNDGHDYMLTAATSVTSPTPGKSPRSGKKASTLDTVAKTPPSGGNLILGGGGGNPLSGNPPSVSSSGSGSSSSSSSECGSSVDENNKGTGKSPSRSGNEKQAEEPIEIITCGWNPTAAWLLAPLMTKLSSAVQGRVLRHAGEFLRNVLEVYFKKKSRRGQVHNSNGGSLQAHLPFLALILTCLRGQDEQREGLLASLLTQFTQILALAKLPEVDPQSPSLRDVLRLRLSLVGGMFDAIQRSSTATAEWAVVLAQLVTHGVVDLNNNNDIFPTVIDMVTALVHSTQIAEPGDRIEEMKRQNMNLIKKLKKELSDKDTDSIKPLRQLLPFSKVQVDIIVTTATSMIIDSKGNRVQSFEYVDKKPGLQVWEKQRVSPWEIIEGQKNPAQLSWGWFGAVKMERKPLRYEEAHRFLRFHSHNMMKSNTHFLEPVPLPPEDVDVRHEIIIKEEHLMKPEQSPMSSDQSPIILQMPGNGRTNVRPKAPRKKRQSKAALALAAAAASQPPPPAIPSPSLPPQMPPVPSVNSFNPPQIQNQMAPVPVPNSGPPPNYPQGANPQGWYNGNPNQQQQQPPPQQQQQFFGQGPTGQGPGPGRPPKQVLNQMLRARHHAGGMPPQPPPNQFSQFPQNPSGVGPGGQQVGGPRQQNILRQHLRGQQQPGVMQNQNFQGQQGQPGIQPNPNQQGMMFQQQQQQGGMNQNYAFNQPNMGAQGSNINPNVMNQQPQTNVQLNQMLGARGVVSGGGAPPNQDISNFMQQGGVGVGGQQRPQMVVGQQRTAFMQQQQGVGVGGPQGQMAYRMQMGGGGGVPPGQMGMQNPNQMGQGMVSGGGMQPNQMNQMGNQVGGMGPGMQQGQMGGQMQQNPNMTGVQRVRQFVMQQQQQQQQGMGGMGGGPQRMQYQNQGPGPGGY</sequence>
<keyword evidence="4" id="KW-0805">Transcription regulation</keyword>
<evidence type="ECO:0000313" key="10">
    <source>
        <dbReference type="EMBL" id="OXA59518.1"/>
    </source>
</evidence>
<dbReference type="InterPro" id="IPR021990">
    <property type="entry name" value="Mediator_Med12_LCEWAV"/>
</dbReference>
<keyword evidence="6" id="KW-0804">Transcription</keyword>
<feature type="compositionally biased region" description="Polar residues" evidence="8">
    <location>
        <begin position="1994"/>
        <end position="2003"/>
    </location>
</feature>
<feature type="region of interest" description="Disordered" evidence="8">
    <location>
        <begin position="2407"/>
        <end position="2440"/>
    </location>
</feature>
<feature type="region of interest" description="Disordered" evidence="8">
    <location>
        <begin position="222"/>
        <end position="266"/>
    </location>
</feature>
<keyword evidence="7" id="KW-0539">Nucleus</keyword>
<feature type="compositionally biased region" description="Pro residues" evidence="8">
    <location>
        <begin position="2039"/>
        <end position="2058"/>
    </location>
</feature>
<evidence type="ECO:0000256" key="3">
    <source>
        <dbReference type="ARBA" id="ARBA00022491"/>
    </source>
</evidence>
<dbReference type="OMA" id="YQQSHDK"/>
<feature type="compositionally biased region" description="Gly residues" evidence="8">
    <location>
        <begin position="1585"/>
        <end position="1594"/>
    </location>
</feature>
<feature type="compositionally biased region" description="Low complexity" evidence="8">
    <location>
        <begin position="2156"/>
        <end position="2166"/>
    </location>
</feature>
<feature type="compositionally biased region" description="Polar residues" evidence="8">
    <location>
        <begin position="859"/>
        <end position="875"/>
    </location>
</feature>
<dbReference type="GO" id="GO:0003713">
    <property type="term" value="F:transcription coactivator activity"/>
    <property type="evidence" value="ECO:0007669"/>
    <property type="project" value="TreeGrafter"/>
</dbReference>
<comment type="caution">
    <text evidence="10">The sequence shown here is derived from an EMBL/GenBank/DDBJ whole genome shotgun (WGS) entry which is preliminary data.</text>
</comment>
<protein>
    <submittedName>
        <fullName evidence="10">Mediator of RNA polymerase II transcription subunit 12</fullName>
    </submittedName>
</protein>
<dbReference type="Pfam" id="PF12145">
    <property type="entry name" value="Med12-LCEWAV"/>
    <property type="match status" value="2"/>
</dbReference>
<organism evidence="10 11">
    <name type="scientific">Folsomia candida</name>
    <name type="common">Springtail</name>
    <dbReference type="NCBI Taxonomy" id="158441"/>
    <lineage>
        <taxon>Eukaryota</taxon>
        <taxon>Metazoa</taxon>
        <taxon>Ecdysozoa</taxon>
        <taxon>Arthropoda</taxon>
        <taxon>Hexapoda</taxon>
        <taxon>Collembola</taxon>
        <taxon>Entomobryomorpha</taxon>
        <taxon>Isotomoidea</taxon>
        <taxon>Isotomidae</taxon>
        <taxon>Proisotominae</taxon>
        <taxon>Folsomia</taxon>
    </lineage>
</organism>
<evidence type="ECO:0000256" key="1">
    <source>
        <dbReference type="ARBA" id="ARBA00004123"/>
    </source>
</evidence>
<feature type="compositionally biased region" description="Low complexity" evidence="8">
    <location>
        <begin position="222"/>
        <end position="238"/>
    </location>
</feature>
<dbReference type="PANTHER" id="PTHR46007:SF11">
    <property type="entry name" value="MEDIATOR OF RNA POLYMERASE II TRANSCRIPTION SUBUNIT 12"/>
    <property type="match status" value="1"/>
</dbReference>
<comment type="subcellular location">
    <subcellularLocation>
        <location evidence="1">Nucleus</location>
    </subcellularLocation>
</comment>
<feature type="compositionally biased region" description="Low complexity" evidence="8">
    <location>
        <begin position="2407"/>
        <end position="2416"/>
    </location>
</feature>
<feature type="compositionally biased region" description="Polar residues" evidence="8">
    <location>
        <begin position="241"/>
        <end position="265"/>
    </location>
</feature>
<feature type="compositionally biased region" description="Acidic residues" evidence="8">
    <location>
        <begin position="796"/>
        <end position="805"/>
    </location>
</feature>
<evidence type="ECO:0000313" key="11">
    <source>
        <dbReference type="Proteomes" id="UP000198287"/>
    </source>
</evidence>
<evidence type="ECO:0000256" key="8">
    <source>
        <dbReference type="SAM" id="MobiDB-lite"/>
    </source>
</evidence>
<keyword evidence="3" id="KW-0678">Repressor</keyword>
<feature type="domain" description="Mediator complex subunit Med12" evidence="9">
    <location>
        <begin position="101"/>
        <end position="163"/>
    </location>
</feature>
<feature type="compositionally biased region" description="Polar residues" evidence="8">
    <location>
        <begin position="583"/>
        <end position="606"/>
    </location>
</feature>
<dbReference type="PANTHER" id="PTHR46007">
    <property type="entry name" value="MEDIATOR OF RNA POLYMERASE II TRANSCRIPTION SUBUNIT 12"/>
    <property type="match status" value="1"/>
</dbReference>
<gene>
    <name evidence="10" type="ORF">Fcan01_04046</name>
</gene>
<feature type="region of interest" description="Disordered" evidence="8">
    <location>
        <begin position="569"/>
        <end position="654"/>
    </location>
</feature>
<keyword evidence="11" id="KW-1185">Reference proteome</keyword>
<accession>A0A226EQQ4</accession>
<dbReference type="EMBL" id="LNIX01000002">
    <property type="protein sequence ID" value="OXA59518.1"/>
    <property type="molecule type" value="Genomic_DNA"/>
</dbReference>
<comment type="similarity">
    <text evidence="2">Belongs to the Mediator complex subunit 12 family.</text>
</comment>
<evidence type="ECO:0000256" key="7">
    <source>
        <dbReference type="ARBA" id="ARBA00023242"/>
    </source>
</evidence>
<dbReference type="STRING" id="158441.A0A226EQQ4"/>
<feature type="compositionally biased region" description="Basic and acidic residues" evidence="8">
    <location>
        <begin position="816"/>
        <end position="829"/>
    </location>
</feature>
<feature type="compositionally biased region" description="Polar residues" evidence="8">
    <location>
        <begin position="751"/>
        <end position="771"/>
    </location>
</feature>
<dbReference type="GO" id="GO:0016592">
    <property type="term" value="C:mediator complex"/>
    <property type="evidence" value="ECO:0007669"/>
    <property type="project" value="InterPro"/>
</dbReference>
<feature type="compositionally biased region" description="Low complexity" evidence="8">
    <location>
        <begin position="2027"/>
        <end position="2038"/>
    </location>
</feature>
<feature type="compositionally biased region" description="Low complexity" evidence="8">
    <location>
        <begin position="1595"/>
        <end position="1620"/>
    </location>
</feature>
<dbReference type="OrthoDB" id="20828at2759"/>
<feature type="region of interest" description="Disordered" evidence="8">
    <location>
        <begin position="1986"/>
        <end position="2239"/>
    </location>
</feature>
<dbReference type="GO" id="GO:0045944">
    <property type="term" value="P:positive regulation of transcription by RNA polymerase II"/>
    <property type="evidence" value="ECO:0007669"/>
    <property type="project" value="TreeGrafter"/>
</dbReference>
<evidence type="ECO:0000256" key="6">
    <source>
        <dbReference type="ARBA" id="ARBA00023163"/>
    </source>
</evidence>
<evidence type="ECO:0000256" key="2">
    <source>
        <dbReference type="ARBA" id="ARBA00010289"/>
    </source>
</evidence>
<reference evidence="10 11" key="1">
    <citation type="submission" date="2015-12" db="EMBL/GenBank/DDBJ databases">
        <title>The genome of Folsomia candida.</title>
        <authorList>
            <person name="Faddeeva A."/>
            <person name="Derks M.F."/>
            <person name="Anvar Y."/>
            <person name="Smit S."/>
            <person name="Van Straalen N."/>
            <person name="Roelofs D."/>
        </authorList>
    </citation>
    <scope>NUCLEOTIDE SEQUENCE [LARGE SCALE GENOMIC DNA]</scope>
    <source>
        <strain evidence="10 11">VU population</strain>
        <tissue evidence="10">Whole body</tissue>
    </source>
</reference>
<feature type="compositionally biased region" description="Pro residues" evidence="8">
    <location>
        <begin position="2075"/>
        <end position="2086"/>
    </location>
</feature>
<dbReference type="InterPro" id="IPR051647">
    <property type="entry name" value="Mediator_comp_sub12"/>
</dbReference>
<feature type="compositionally biased region" description="Gly residues" evidence="8">
    <location>
        <begin position="845"/>
        <end position="857"/>
    </location>
</feature>
<dbReference type="InterPro" id="IPR019035">
    <property type="entry name" value="Mediator_Med12"/>
</dbReference>
<feature type="compositionally biased region" description="Low complexity" evidence="8">
    <location>
        <begin position="2197"/>
        <end position="2233"/>
    </location>
</feature>
<evidence type="ECO:0000256" key="5">
    <source>
        <dbReference type="ARBA" id="ARBA00023159"/>
    </source>
</evidence>